<gene>
    <name evidence="1" type="ORF">RCL2_002458400</name>
</gene>
<dbReference type="AlphaFoldDB" id="A0A8H3M7N9"/>
<name>A0A8H3M7N9_9GLOM</name>
<proteinExistence type="predicted"/>
<comment type="caution">
    <text evidence="1">The sequence shown here is derived from an EMBL/GenBank/DDBJ whole genome shotgun (WGS) entry which is preliminary data.</text>
</comment>
<organism evidence="1 2">
    <name type="scientific">Rhizophagus clarus</name>
    <dbReference type="NCBI Taxonomy" id="94130"/>
    <lineage>
        <taxon>Eukaryota</taxon>
        <taxon>Fungi</taxon>
        <taxon>Fungi incertae sedis</taxon>
        <taxon>Mucoromycota</taxon>
        <taxon>Glomeromycotina</taxon>
        <taxon>Glomeromycetes</taxon>
        <taxon>Glomerales</taxon>
        <taxon>Glomeraceae</taxon>
        <taxon>Rhizophagus</taxon>
    </lineage>
</organism>
<evidence type="ECO:0000313" key="2">
    <source>
        <dbReference type="Proteomes" id="UP000615446"/>
    </source>
</evidence>
<reference evidence="1" key="1">
    <citation type="submission" date="2019-10" db="EMBL/GenBank/DDBJ databases">
        <title>Conservation and host-specific expression of non-tandemly repeated heterogenous ribosome RNA gene in arbuscular mycorrhizal fungi.</title>
        <authorList>
            <person name="Maeda T."/>
            <person name="Kobayashi Y."/>
            <person name="Nakagawa T."/>
            <person name="Ezawa T."/>
            <person name="Yamaguchi K."/>
            <person name="Bino T."/>
            <person name="Nishimoto Y."/>
            <person name="Shigenobu S."/>
            <person name="Kawaguchi M."/>
        </authorList>
    </citation>
    <scope>NUCLEOTIDE SEQUENCE</scope>
    <source>
        <strain evidence="1">HR1</strain>
    </source>
</reference>
<dbReference type="EMBL" id="BLAL01000262">
    <property type="protein sequence ID" value="GES98024.1"/>
    <property type="molecule type" value="Genomic_DNA"/>
</dbReference>
<accession>A0A8H3M7N9</accession>
<dbReference type="Proteomes" id="UP000615446">
    <property type="component" value="Unassembled WGS sequence"/>
</dbReference>
<evidence type="ECO:0000313" key="1">
    <source>
        <dbReference type="EMBL" id="GES98024.1"/>
    </source>
</evidence>
<sequence length="139" mass="16202">MWGKRSKREKGFFGDSSGNEDGSEFADMINFWKRQNLVTSIGTEDLRHGAYSFIWTFEPIHGLGLRIFLPALLQIGYFDLYFNCRRFDKVRLKDLKNSTTHSSGYYLGMNVEGKTEKDGVRFVNILWKLEIALVFWVNT</sequence>
<protein>
    <submittedName>
        <fullName evidence="1">Uncharacterized protein</fullName>
    </submittedName>
</protein>